<name>A0A0B2VX14_TOXCA</name>
<dbReference type="InterPro" id="IPR040309">
    <property type="entry name" value="Naf1"/>
</dbReference>
<keyword evidence="6" id="KW-0597">Phosphoprotein</keyword>
<sequence>MMSSDERIAADVLKKVLDKLCDQRDECSMMSSDERIAADVLKKVLDNLCDRCSVFDVQQQHLCAVSRSFSNLRHRSDEEESVLSDRVVTIDSDEDSEEEFNRILAATRARWKGQTELEEDCEEIFTNKRDAFPIEHEYDGMPAIEQLTIHVDDDLPMKPLGNVTNVVDCLVVVQAGSNIALDFDTVLFDGQRNAVGKVYDIFGAVSAPLYAVRFNTPEEARTHEIGMAVFYAPTDEQFTHHIFTEQLRNEKIVDPCWDGEGDCPDDELAFSDDESEKRYLAKHRRKKVATSPASNKEAEEGSQEKRRRDEGPSGHRRGRGARRGGGGRMSQWSRGFSYHGRSSFMAWPPSAANRPWPGWTQWQSNGALNGSQPFWNGAQNFVGDNRMNEPTSFQTGHPGGYNPAFGGPPRFADSGYQRFETFERQHMPPFGGQFAPTTMGQLRPSIEFVDSRLMEH</sequence>
<keyword evidence="4" id="KW-0690">Ribosome biogenesis</keyword>
<dbReference type="InterPro" id="IPR009000">
    <property type="entry name" value="Transl_B-barrel_sf"/>
</dbReference>
<evidence type="ECO:0000256" key="5">
    <source>
        <dbReference type="ARBA" id="ARBA00022552"/>
    </source>
</evidence>
<comment type="caution">
    <text evidence="10">The sequence shown here is derived from an EMBL/GenBank/DDBJ whole genome shotgun (WGS) entry which is preliminary data.</text>
</comment>
<dbReference type="PANTHER" id="PTHR31633">
    <property type="entry name" value="H/ACA RIBONUCLEOPROTEIN COMPLEX NON-CORE SUBUNIT NAF1"/>
    <property type="match status" value="1"/>
</dbReference>
<comment type="subcellular location">
    <subcellularLocation>
        <location evidence="1">Nucleus</location>
    </subcellularLocation>
</comment>
<dbReference type="PANTHER" id="PTHR31633:SF1">
    <property type="entry name" value="H_ACA RIBONUCLEOPROTEIN COMPLEX NON-CORE SUBUNIT NAF1"/>
    <property type="match status" value="1"/>
</dbReference>
<dbReference type="Pfam" id="PF04410">
    <property type="entry name" value="Gar1"/>
    <property type="match status" value="1"/>
</dbReference>
<dbReference type="EMBL" id="JPKZ01000272">
    <property type="protein sequence ID" value="KHN88086.1"/>
    <property type="molecule type" value="Genomic_DNA"/>
</dbReference>
<keyword evidence="5" id="KW-0698">rRNA processing</keyword>
<organism evidence="10 11">
    <name type="scientific">Toxocara canis</name>
    <name type="common">Canine roundworm</name>
    <dbReference type="NCBI Taxonomy" id="6265"/>
    <lineage>
        <taxon>Eukaryota</taxon>
        <taxon>Metazoa</taxon>
        <taxon>Ecdysozoa</taxon>
        <taxon>Nematoda</taxon>
        <taxon>Chromadorea</taxon>
        <taxon>Rhabditida</taxon>
        <taxon>Spirurina</taxon>
        <taxon>Ascaridomorpha</taxon>
        <taxon>Ascaridoidea</taxon>
        <taxon>Toxocaridae</taxon>
        <taxon>Toxocara</taxon>
    </lineage>
</organism>
<feature type="region of interest" description="Disordered" evidence="9">
    <location>
        <begin position="281"/>
        <end position="334"/>
    </location>
</feature>
<proteinExistence type="inferred from homology"/>
<evidence type="ECO:0000313" key="11">
    <source>
        <dbReference type="Proteomes" id="UP000031036"/>
    </source>
</evidence>
<dbReference type="GO" id="GO:0005732">
    <property type="term" value="C:sno(s)RNA-containing ribonucleoprotein complex"/>
    <property type="evidence" value="ECO:0007669"/>
    <property type="project" value="InterPro"/>
</dbReference>
<protein>
    <recommendedName>
        <fullName evidence="3">H/ACA ribonucleoprotein complex non-core subunit NAF1</fullName>
    </recommendedName>
</protein>
<dbReference type="Proteomes" id="UP000031036">
    <property type="component" value="Unassembled WGS sequence"/>
</dbReference>
<dbReference type="InterPro" id="IPR038664">
    <property type="entry name" value="Gar1/Naf1_Cbf5-bd_sf"/>
</dbReference>
<evidence type="ECO:0000256" key="1">
    <source>
        <dbReference type="ARBA" id="ARBA00004123"/>
    </source>
</evidence>
<dbReference type="GO" id="GO:0001522">
    <property type="term" value="P:pseudouridine synthesis"/>
    <property type="evidence" value="ECO:0007669"/>
    <property type="project" value="InterPro"/>
</dbReference>
<dbReference type="GO" id="GO:0000493">
    <property type="term" value="P:box H/ACA snoRNP assembly"/>
    <property type="evidence" value="ECO:0007669"/>
    <property type="project" value="InterPro"/>
</dbReference>
<evidence type="ECO:0000256" key="6">
    <source>
        <dbReference type="ARBA" id="ARBA00022553"/>
    </source>
</evidence>
<dbReference type="InterPro" id="IPR007504">
    <property type="entry name" value="H/ACA_rnp_Gar1/Naf1"/>
</dbReference>
<feature type="compositionally biased region" description="Basic and acidic residues" evidence="9">
    <location>
        <begin position="296"/>
        <end position="313"/>
    </location>
</feature>
<dbReference type="Gene3D" id="2.40.10.230">
    <property type="entry name" value="Probable tRNA pseudouridine synthase domain"/>
    <property type="match status" value="1"/>
</dbReference>
<keyword evidence="11" id="KW-1185">Reference proteome</keyword>
<reference evidence="10 11" key="1">
    <citation type="submission" date="2014-11" db="EMBL/GenBank/DDBJ databases">
        <title>Genetic blueprint of the zoonotic pathogen Toxocara canis.</title>
        <authorList>
            <person name="Zhu X.-Q."/>
            <person name="Korhonen P.K."/>
            <person name="Cai H."/>
            <person name="Young N.D."/>
            <person name="Nejsum P."/>
            <person name="von Samson-Himmelstjerna G."/>
            <person name="Boag P.R."/>
            <person name="Tan P."/>
            <person name="Li Q."/>
            <person name="Min J."/>
            <person name="Yang Y."/>
            <person name="Wang X."/>
            <person name="Fang X."/>
            <person name="Hall R.S."/>
            <person name="Hofmann A."/>
            <person name="Sternberg P.W."/>
            <person name="Jex A.R."/>
            <person name="Gasser R.B."/>
        </authorList>
    </citation>
    <scope>NUCLEOTIDE SEQUENCE [LARGE SCALE GENOMIC DNA]</scope>
    <source>
        <strain evidence="10">PN_DK_2014</strain>
    </source>
</reference>
<evidence type="ECO:0000256" key="2">
    <source>
        <dbReference type="ARBA" id="ARBA00009801"/>
    </source>
</evidence>
<dbReference type="STRING" id="6265.A0A0B2VX14"/>
<evidence type="ECO:0000313" key="10">
    <source>
        <dbReference type="EMBL" id="KHN88086.1"/>
    </source>
</evidence>
<dbReference type="GO" id="GO:0006364">
    <property type="term" value="P:rRNA processing"/>
    <property type="evidence" value="ECO:0007669"/>
    <property type="project" value="UniProtKB-KW"/>
</dbReference>
<accession>A0A0B2VX14</accession>
<keyword evidence="7" id="KW-0694">RNA-binding</keyword>
<evidence type="ECO:0000256" key="7">
    <source>
        <dbReference type="ARBA" id="ARBA00022884"/>
    </source>
</evidence>
<dbReference type="GO" id="GO:0005634">
    <property type="term" value="C:nucleus"/>
    <property type="evidence" value="ECO:0007669"/>
    <property type="project" value="UniProtKB-SubCell"/>
</dbReference>
<dbReference type="OrthoDB" id="21550at2759"/>
<comment type="similarity">
    <text evidence="2">Belongs to the NAF1 family.</text>
</comment>
<dbReference type="AlphaFoldDB" id="A0A0B2VX14"/>
<evidence type="ECO:0000256" key="8">
    <source>
        <dbReference type="ARBA" id="ARBA00023242"/>
    </source>
</evidence>
<evidence type="ECO:0000256" key="3">
    <source>
        <dbReference type="ARBA" id="ARBA00021438"/>
    </source>
</evidence>
<evidence type="ECO:0000256" key="9">
    <source>
        <dbReference type="SAM" id="MobiDB-lite"/>
    </source>
</evidence>
<keyword evidence="10" id="KW-0687">Ribonucleoprotein</keyword>
<dbReference type="SUPFAM" id="SSF50447">
    <property type="entry name" value="Translation proteins"/>
    <property type="match status" value="1"/>
</dbReference>
<keyword evidence="8" id="KW-0539">Nucleus</keyword>
<evidence type="ECO:0000256" key="4">
    <source>
        <dbReference type="ARBA" id="ARBA00022517"/>
    </source>
</evidence>
<gene>
    <name evidence="10" type="primary">Naf1</name>
    <name evidence="10" type="ORF">Tcan_08869</name>
</gene>
<dbReference type="GO" id="GO:0003723">
    <property type="term" value="F:RNA binding"/>
    <property type="evidence" value="ECO:0007669"/>
    <property type="project" value="UniProtKB-KW"/>
</dbReference>